<dbReference type="InterPro" id="IPR025668">
    <property type="entry name" value="Tnp_DDE_dom"/>
</dbReference>
<accession>A0A2M6YCA3</accession>
<comment type="caution">
    <text evidence="2">The sequence shown here is derived from an EMBL/GenBank/DDBJ whole genome shotgun (WGS) entry which is preliminary data.</text>
</comment>
<name>A0A2M6YCA3_9BACT</name>
<dbReference type="EMBL" id="PEXI01000057">
    <property type="protein sequence ID" value="PIU24294.1"/>
    <property type="molecule type" value="Genomic_DNA"/>
</dbReference>
<protein>
    <recommendedName>
        <fullName evidence="1">Transposase DDE domain-containing protein</fullName>
    </recommendedName>
</protein>
<gene>
    <name evidence="2" type="ORF">COT12_01805</name>
</gene>
<dbReference type="AlphaFoldDB" id="A0A2M6YCA3"/>
<dbReference type="NCBIfam" id="NF033520">
    <property type="entry name" value="transpos_IS982"/>
    <property type="match status" value="1"/>
</dbReference>
<reference evidence="3" key="1">
    <citation type="submission" date="2017-09" db="EMBL/GenBank/DDBJ databases">
        <title>Depth-based differentiation of microbial function through sediment-hosted aquifers and enrichment of novel symbionts in the deep terrestrial subsurface.</title>
        <authorList>
            <person name="Probst A.J."/>
            <person name="Ladd B."/>
            <person name="Jarett J.K."/>
            <person name="Geller-Mcgrath D.E."/>
            <person name="Sieber C.M.K."/>
            <person name="Emerson J.B."/>
            <person name="Anantharaman K."/>
            <person name="Thomas B.C."/>
            <person name="Malmstrom R."/>
            <person name="Stieglmeier M."/>
            <person name="Klingl A."/>
            <person name="Woyke T."/>
            <person name="Ryan C.M."/>
            <person name="Banfield J.F."/>
        </authorList>
    </citation>
    <scope>NUCLEOTIDE SEQUENCE [LARGE SCALE GENOMIC DNA]</scope>
</reference>
<dbReference type="Pfam" id="PF13612">
    <property type="entry name" value="DDE_Tnp_1_3"/>
    <property type="match status" value="1"/>
</dbReference>
<dbReference type="Proteomes" id="UP000229896">
    <property type="component" value="Unassembled WGS sequence"/>
</dbReference>
<evidence type="ECO:0000259" key="1">
    <source>
        <dbReference type="Pfam" id="PF13612"/>
    </source>
</evidence>
<evidence type="ECO:0000313" key="2">
    <source>
        <dbReference type="EMBL" id="PIU24294.1"/>
    </source>
</evidence>
<proteinExistence type="predicted"/>
<feature type="domain" description="Transposase DDE" evidence="1">
    <location>
        <begin position="93"/>
        <end position="236"/>
    </location>
</feature>
<sequence>MYVLVDDLVPKKEEKKSFGDRPCKMSDSEIITALIWSSLTTKQKTIKDIHNWLLFYHQNNFKHIPHYSAFVDHCLRLIPTLIFVIKTLLLDKASIRFMDSTMLEVCKLQRADDHKVCKGLAAFGKNWQGWHFGFKLHASIDIIGRFCGLAISPANEHDSIAEPYLLNKHTKIAVGDTTYGGKAMNDYIFEKHGTVVIAPPRPKQNKKLISKWQQFFLNMRSKIEATFDYLKNHLNLVSSFPRSPRGYLFHWLRVTLGYQVAVI</sequence>
<organism evidence="2 3">
    <name type="scientific">Candidatus Berkelbacteria bacterium CG08_land_8_20_14_0_20_39_8</name>
    <dbReference type="NCBI Taxonomy" id="1974511"/>
    <lineage>
        <taxon>Bacteria</taxon>
        <taxon>Candidatus Berkelbacteria</taxon>
    </lineage>
</organism>
<evidence type="ECO:0000313" key="3">
    <source>
        <dbReference type="Proteomes" id="UP000229896"/>
    </source>
</evidence>